<name>A0A3L6RX76_PANMI</name>
<dbReference type="AlphaFoldDB" id="A0A3L6RX76"/>
<keyword evidence="3" id="KW-1185">Reference proteome</keyword>
<dbReference type="Proteomes" id="UP000275267">
    <property type="component" value="Unassembled WGS sequence"/>
</dbReference>
<gene>
    <name evidence="2" type="ORF">C2845_PM09G15430</name>
</gene>
<reference evidence="3" key="1">
    <citation type="journal article" date="2019" name="Nat. Commun.">
        <title>The genome of broomcorn millet.</title>
        <authorList>
            <person name="Zou C."/>
            <person name="Miki D."/>
            <person name="Li D."/>
            <person name="Tang Q."/>
            <person name="Xiao L."/>
            <person name="Rajput S."/>
            <person name="Deng P."/>
            <person name="Jia W."/>
            <person name="Huang R."/>
            <person name="Zhang M."/>
            <person name="Sun Y."/>
            <person name="Hu J."/>
            <person name="Fu X."/>
            <person name="Schnable P.S."/>
            <person name="Li F."/>
            <person name="Zhang H."/>
            <person name="Feng B."/>
            <person name="Zhu X."/>
            <person name="Liu R."/>
            <person name="Schnable J.C."/>
            <person name="Zhu J.-K."/>
            <person name="Zhang H."/>
        </authorList>
    </citation>
    <scope>NUCLEOTIDE SEQUENCE [LARGE SCALE GENOMIC DNA]</scope>
</reference>
<feature type="region of interest" description="Disordered" evidence="1">
    <location>
        <begin position="57"/>
        <end position="93"/>
    </location>
</feature>
<feature type="compositionally biased region" description="Basic residues" evidence="1">
    <location>
        <begin position="57"/>
        <end position="70"/>
    </location>
</feature>
<sequence>MRGALHKLRWPGILSPPVALTRAAPAPTADEAHLQDSRMRWWRSGSRCPAAVAPWRRRSSRRRWWRRSSSLRHAASESGGGAPGSRTHRGRSHCVAGGACPCAAVNLARATAALPVLLCRHPYLLLLLG</sequence>
<proteinExistence type="predicted"/>
<evidence type="ECO:0000313" key="2">
    <source>
        <dbReference type="EMBL" id="RLN11195.1"/>
    </source>
</evidence>
<dbReference type="EMBL" id="PQIB02000006">
    <property type="protein sequence ID" value="RLN11195.1"/>
    <property type="molecule type" value="Genomic_DNA"/>
</dbReference>
<comment type="caution">
    <text evidence="2">The sequence shown here is derived from an EMBL/GenBank/DDBJ whole genome shotgun (WGS) entry which is preliminary data.</text>
</comment>
<organism evidence="2 3">
    <name type="scientific">Panicum miliaceum</name>
    <name type="common">Proso millet</name>
    <name type="synonym">Broomcorn millet</name>
    <dbReference type="NCBI Taxonomy" id="4540"/>
    <lineage>
        <taxon>Eukaryota</taxon>
        <taxon>Viridiplantae</taxon>
        <taxon>Streptophyta</taxon>
        <taxon>Embryophyta</taxon>
        <taxon>Tracheophyta</taxon>
        <taxon>Spermatophyta</taxon>
        <taxon>Magnoliopsida</taxon>
        <taxon>Liliopsida</taxon>
        <taxon>Poales</taxon>
        <taxon>Poaceae</taxon>
        <taxon>PACMAD clade</taxon>
        <taxon>Panicoideae</taxon>
        <taxon>Panicodae</taxon>
        <taxon>Paniceae</taxon>
        <taxon>Panicinae</taxon>
        <taxon>Panicum</taxon>
        <taxon>Panicum sect. Panicum</taxon>
    </lineage>
</organism>
<accession>A0A3L6RX76</accession>
<protein>
    <submittedName>
        <fullName evidence="2">Uncharacterized protein</fullName>
    </submittedName>
</protein>
<evidence type="ECO:0000256" key="1">
    <source>
        <dbReference type="SAM" id="MobiDB-lite"/>
    </source>
</evidence>
<evidence type="ECO:0000313" key="3">
    <source>
        <dbReference type="Proteomes" id="UP000275267"/>
    </source>
</evidence>